<dbReference type="EMBL" id="CM000640">
    <property type="protein sequence ID" value="EED94516.1"/>
    <property type="molecule type" value="Genomic_DNA"/>
</dbReference>
<dbReference type="RefSeq" id="XP_002289080.1">
    <property type="nucleotide sequence ID" value="XM_002289044.1"/>
</dbReference>
<dbReference type="GeneID" id="7452736"/>
<keyword evidence="1" id="KW-1133">Transmembrane helix</keyword>
<dbReference type="Gene3D" id="1.10.357.140">
    <property type="entry name" value="UbiA prenyltransferase"/>
    <property type="match status" value="1"/>
</dbReference>
<proteinExistence type="predicted"/>
<dbReference type="AlphaFoldDB" id="B8BWG9"/>
<keyword evidence="1" id="KW-0472">Membrane</keyword>
<dbReference type="InterPro" id="IPR044878">
    <property type="entry name" value="UbiA_sf"/>
</dbReference>
<reference evidence="2 3" key="1">
    <citation type="journal article" date="2004" name="Science">
        <title>The genome of the diatom Thalassiosira pseudonana: ecology, evolution, and metabolism.</title>
        <authorList>
            <person name="Armbrust E.V."/>
            <person name="Berges J.A."/>
            <person name="Bowler C."/>
            <person name="Green B.R."/>
            <person name="Martinez D."/>
            <person name="Putnam N.H."/>
            <person name="Zhou S."/>
            <person name="Allen A.E."/>
            <person name="Apt K.E."/>
            <person name="Bechner M."/>
            <person name="Brzezinski M.A."/>
            <person name="Chaal B.K."/>
            <person name="Chiovitti A."/>
            <person name="Davis A.K."/>
            <person name="Demarest M.S."/>
            <person name="Detter J.C."/>
            <person name="Glavina T."/>
            <person name="Goodstein D."/>
            <person name="Hadi M.Z."/>
            <person name="Hellsten U."/>
            <person name="Hildebrand M."/>
            <person name="Jenkins B.D."/>
            <person name="Jurka J."/>
            <person name="Kapitonov V.V."/>
            <person name="Kroger N."/>
            <person name="Lau W.W."/>
            <person name="Lane T.W."/>
            <person name="Larimer F.W."/>
            <person name="Lippmeier J.C."/>
            <person name="Lucas S."/>
            <person name="Medina M."/>
            <person name="Montsant A."/>
            <person name="Obornik M."/>
            <person name="Parker M.S."/>
            <person name="Palenik B."/>
            <person name="Pazour G.J."/>
            <person name="Richardson P.M."/>
            <person name="Rynearson T.A."/>
            <person name="Saito M.A."/>
            <person name="Schwartz D.C."/>
            <person name="Thamatrakoln K."/>
            <person name="Valentin K."/>
            <person name="Vardi A."/>
            <person name="Wilkerson F.P."/>
            <person name="Rokhsar D.S."/>
        </authorList>
    </citation>
    <scope>NUCLEOTIDE SEQUENCE [LARGE SCALE GENOMIC DNA]</scope>
    <source>
        <strain evidence="2 3">CCMP1335</strain>
    </source>
</reference>
<reference evidence="2 3" key="2">
    <citation type="journal article" date="2008" name="Nature">
        <title>The Phaeodactylum genome reveals the evolutionary history of diatom genomes.</title>
        <authorList>
            <person name="Bowler C."/>
            <person name="Allen A.E."/>
            <person name="Badger J.H."/>
            <person name="Grimwood J."/>
            <person name="Jabbari K."/>
            <person name="Kuo A."/>
            <person name="Maheswari U."/>
            <person name="Martens C."/>
            <person name="Maumus F."/>
            <person name="Otillar R.P."/>
            <person name="Rayko E."/>
            <person name="Salamov A."/>
            <person name="Vandepoele K."/>
            <person name="Beszteri B."/>
            <person name="Gruber A."/>
            <person name="Heijde M."/>
            <person name="Katinka M."/>
            <person name="Mock T."/>
            <person name="Valentin K."/>
            <person name="Verret F."/>
            <person name="Berges J.A."/>
            <person name="Brownlee C."/>
            <person name="Cadoret J.P."/>
            <person name="Chiovitti A."/>
            <person name="Choi C.J."/>
            <person name="Coesel S."/>
            <person name="De Martino A."/>
            <person name="Detter J.C."/>
            <person name="Durkin C."/>
            <person name="Falciatore A."/>
            <person name="Fournet J."/>
            <person name="Haruta M."/>
            <person name="Huysman M.J."/>
            <person name="Jenkins B.D."/>
            <person name="Jiroutova K."/>
            <person name="Jorgensen R.E."/>
            <person name="Joubert Y."/>
            <person name="Kaplan A."/>
            <person name="Kroger N."/>
            <person name="Kroth P.G."/>
            <person name="La Roche J."/>
            <person name="Lindquist E."/>
            <person name="Lommer M."/>
            <person name="Martin-Jezequel V."/>
            <person name="Lopez P.J."/>
            <person name="Lucas S."/>
            <person name="Mangogna M."/>
            <person name="McGinnis K."/>
            <person name="Medlin L.K."/>
            <person name="Montsant A."/>
            <person name="Oudot-Le Secq M.P."/>
            <person name="Napoli C."/>
            <person name="Obornik M."/>
            <person name="Parker M.S."/>
            <person name="Petit J.L."/>
            <person name="Porcel B.M."/>
            <person name="Poulsen N."/>
            <person name="Robison M."/>
            <person name="Rychlewski L."/>
            <person name="Rynearson T.A."/>
            <person name="Schmutz J."/>
            <person name="Shapiro H."/>
            <person name="Siaut M."/>
            <person name="Stanley M."/>
            <person name="Sussman M.R."/>
            <person name="Taylor A.R."/>
            <person name="Vardi A."/>
            <person name="von Dassow P."/>
            <person name="Vyverman W."/>
            <person name="Willis A."/>
            <person name="Wyrwicz L.S."/>
            <person name="Rokhsar D.S."/>
            <person name="Weissenbach J."/>
            <person name="Armbrust E.V."/>
            <person name="Green B.R."/>
            <person name="Van de Peer Y."/>
            <person name="Grigoriev I.V."/>
        </authorList>
    </citation>
    <scope>NUCLEOTIDE SEQUENCE [LARGE SCALE GENOMIC DNA]</scope>
    <source>
        <strain evidence="2 3">CCMP1335</strain>
    </source>
</reference>
<dbReference type="GO" id="GO:0004659">
    <property type="term" value="F:prenyltransferase activity"/>
    <property type="evidence" value="ECO:0000318"/>
    <property type="project" value="GO_Central"/>
</dbReference>
<gene>
    <name evidence="2" type="ORF">THAPSDRAFT_3966</name>
</gene>
<feature type="transmembrane region" description="Helical" evidence="1">
    <location>
        <begin position="98"/>
        <end position="118"/>
    </location>
</feature>
<protein>
    <submittedName>
        <fullName evidence="2">Uncharacterized protein</fullName>
    </submittedName>
</protein>
<dbReference type="InParanoid" id="B8BWG9"/>
<name>B8BWG9_THAPS</name>
<feature type="transmembrane region" description="Helical" evidence="1">
    <location>
        <begin position="298"/>
        <end position="317"/>
    </location>
</feature>
<dbReference type="PANTHER" id="PTHR42723:SF1">
    <property type="entry name" value="CHLOROPHYLL SYNTHASE, CHLOROPLASTIC"/>
    <property type="match status" value="1"/>
</dbReference>
<accession>B8BWG9</accession>
<feature type="transmembrane region" description="Helical" evidence="1">
    <location>
        <begin position="271"/>
        <end position="292"/>
    </location>
</feature>
<dbReference type="GO" id="GO:0019748">
    <property type="term" value="P:secondary metabolic process"/>
    <property type="evidence" value="ECO:0000318"/>
    <property type="project" value="GO_Central"/>
</dbReference>
<keyword evidence="1" id="KW-0812">Transmembrane</keyword>
<dbReference type="KEGG" id="tps:THAPSDRAFT_3966"/>
<evidence type="ECO:0000256" key="1">
    <source>
        <dbReference type="SAM" id="Phobius"/>
    </source>
</evidence>
<keyword evidence="3" id="KW-1185">Reference proteome</keyword>
<evidence type="ECO:0000313" key="3">
    <source>
        <dbReference type="Proteomes" id="UP000001449"/>
    </source>
</evidence>
<dbReference type="PaxDb" id="35128-Thaps3966"/>
<dbReference type="InterPro" id="IPR050475">
    <property type="entry name" value="Prenyltransferase_related"/>
</dbReference>
<dbReference type="PANTHER" id="PTHR42723">
    <property type="entry name" value="CHLOROPHYLL SYNTHASE"/>
    <property type="match status" value="1"/>
</dbReference>
<sequence length="347" mass="38127">MMNRYTVLIVHLLVMIFVAECLMVQRCMQRRHHTKANRHALTIPCGQCLQPETSSPLQTPISPLRLHATTDNTSLEEHLDDDKSAAILQDFFSMMRPITIIQAVGAFLVGRLVIILHSSKQSVFRDLPSIITASISIYLGYGFGMAVNDCADANVDSLHGEKAKSMTMRGRPPIPFGFTGWTLVNLSVMTGYSIRMQKLFLIKNLICGWLAVSPLIGATLLGGDGSLTEEVAAKLYRLAVIGFPLQVSREILKDIEDVDIDRVVGERTSKLIAYSLVAAVNAAMLCLAHYWTMFASTPPIYAVTVAIGVPMCIRAATLPLVKGQKLLKNSIYVLLAGMITSLLHQSR</sequence>
<evidence type="ECO:0000313" key="2">
    <source>
        <dbReference type="EMBL" id="EED94516.1"/>
    </source>
</evidence>
<dbReference type="HOGENOM" id="CLU_800481_0_0_1"/>
<feature type="transmembrane region" description="Helical" evidence="1">
    <location>
        <begin position="174"/>
        <end position="194"/>
    </location>
</feature>
<dbReference type="Proteomes" id="UP000001449">
    <property type="component" value="Chromosome 3"/>
</dbReference>
<feature type="transmembrane region" description="Helical" evidence="1">
    <location>
        <begin position="6"/>
        <end position="24"/>
    </location>
</feature>
<organism evidence="2 3">
    <name type="scientific">Thalassiosira pseudonana</name>
    <name type="common">Marine diatom</name>
    <name type="synonym">Cyclotella nana</name>
    <dbReference type="NCBI Taxonomy" id="35128"/>
    <lineage>
        <taxon>Eukaryota</taxon>
        <taxon>Sar</taxon>
        <taxon>Stramenopiles</taxon>
        <taxon>Ochrophyta</taxon>
        <taxon>Bacillariophyta</taxon>
        <taxon>Coscinodiscophyceae</taxon>
        <taxon>Thalassiosirophycidae</taxon>
        <taxon>Thalassiosirales</taxon>
        <taxon>Thalassiosiraceae</taxon>
        <taxon>Thalassiosira</taxon>
    </lineage>
</organism>